<dbReference type="Proteomes" id="UP000541444">
    <property type="component" value="Unassembled WGS sequence"/>
</dbReference>
<feature type="non-terminal residue" evidence="1">
    <location>
        <position position="1"/>
    </location>
</feature>
<accession>A0A7J7NY21</accession>
<evidence type="ECO:0008006" key="3">
    <source>
        <dbReference type="Google" id="ProtNLM"/>
    </source>
</evidence>
<protein>
    <recommendedName>
        <fullName evidence="3">Zinc finger GRF-type domain-containing protein</fullName>
    </recommendedName>
</protein>
<dbReference type="EMBL" id="JACGCM010000445">
    <property type="protein sequence ID" value="KAF6172069.1"/>
    <property type="molecule type" value="Genomic_DNA"/>
</dbReference>
<dbReference type="AlphaFoldDB" id="A0A7J7NY21"/>
<reference evidence="1 2" key="1">
    <citation type="journal article" date="2020" name="IScience">
        <title>Genome Sequencing of the Endangered Kingdonia uniflora (Circaeasteraceae, Ranunculales) Reveals Potential Mechanisms of Evolutionary Specialization.</title>
        <authorList>
            <person name="Sun Y."/>
            <person name="Deng T."/>
            <person name="Zhang A."/>
            <person name="Moore M.J."/>
            <person name="Landis J.B."/>
            <person name="Lin N."/>
            <person name="Zhang H."/>
            <person name="Zhang X."/>
            <person name="Huang J."/>
            <person name="Zhang X."/>
            <person name="Sun H."/>
            <person name="Wang H."/>
        </authorList>
    </citation>
    <scope>NUCLEOTIDE SEQUENCE [LARGE SCALE GENOMIC DNA]</scope>
    <source>
        <strain evidence="1">TB1705</strain>
        <tissue evidence="1">Leaf</tissue>
    </source>
</reference>
<proteinExistence type="predicted"/>
<evidence type="ECO:0000313" key="1">
    <source>
        <dbReference type="EMBL" id="KAF6172069.1"/>
    </source>
</evidence>
<organism evidence="1 2">
    <name type="scientific">Kingdonia uniflora</name>
    <dbReference type="NCBI Taxonomy" id="39325"/>
    <lineage>
        <taxon>Eukaryota</taxon>
        <taxon>Viridiplantae</taxon>
        <taxon>Streptophyta</taxon>
        <taxon>Embryophyta</taxon>
        <taxon>Tracheophyta</taxon>
        <taxon>Spermatophyta</taxon>
        <taxon>Magnoliopsida</taxon>
        <taxon>Ranunculales</taxon>
        <taxon>Circaeasteraceae</taxon>
        <taxon>Kingdonia</taxon>
    </lineage>
</organism>
<evidence type="ECO:0000313" key="2">
    <source>
        <dbReference type="Proteomes" id="UP000541444"/>
    </source>
</evidence>
<keyword evidence="2" id="KW-1185">Reference proteome</keyword>
<comment type="caution">
    <text evidence="1">The sequence shown here is derived from an EMBL/GenBank/DDBJ whole genome shotgun (WGS) entry which is preliminary data.</text>
</comment>
<gene>
    <name evidence="1" type="ORF">GIB67_029487</name>
</gene>
<sequence>FHPDVEIYPWIYSICKGPDCSGIMKLTISQTIKNPMKRFIACQYSTCGSFKWLEGGLILRGVLWLWGVWSLVEGLPLKFTWLRDTMKVEEKITPEKKLGVDVKINVIMNLNDFCSEFKGKTKLG</sequence>
<name>A0A7J7NY21_9MAGN</name>